<dbReference type="InterPro" id="IPR014018">
    <property type="entry name" value="SecA_motor_DEAD"/>
</dbReference>
<evidence type="ECO:0000256" key="10">
    <source>
        <dbReference type="ARBA" id="ARBA00022840"/>
    </source>
</evidence>
<dbReference type="InterPro" id="IPR044722">
    <property type="entry name" value="SecA_SF2_C"/>
</dbReference>
<evidence type="ECO:0000256" key="6">
    <source>
        <dbReference type="ARBA" id="ARBA00022490"/>
    </source>
</evidence>
<protein>
    <recommendedName>
        <fullName evidence="15 16">Protein translocase subunit SecA</fullName>
        <ecNumber evidence="15">7.4.2.8</ecNumber>
    </recommendedName>
</protein>
<evidence type="ECO:0000259" key="17">
    <source>
        <dbReference type="PROSITE" id="PS51192"/>
    </source>
</evidence>
<comment type="function">
    <text evidence="15">Part of the Sec protein translocase complex. Interacts with the SecYEG preprotein conducting channel. Has a central role in coupling the hydrolysis of ATP to the transfer of proteins into and across the cell membrane, serving as an ATP-driven molecular motor driving the stepwise translocation of polypeptide chains across the membrane.</text>
</comment>
<dbReference type="Gene3D" id="3.90.1440.10">
    <property type="entry name" value="SecA, preprotein cross-linking domain"/>
    <property type="match status" value="1"/>
</dbReference>
<evidence type="ECO:0000256" key="3">
    <source>
        <dbReference type="ARBA" id="ARBA00007650"/>
    </source>
</evidence>
<dbReference type="SMART" id="SM00958">
    <property type="entry name" value="SecA_PP_bind"/>
    <property type="match status" value="1"/>
</dbReference>
<reference evidence="20 21" key="1">
    <citation type="journal article" date="2015" name="Nature">
        <title>rRNA introns, odd ribosomes, and small enigmatic genomes across a large radiation of phyla.</title>
        <authorList>
            <person name="Brown C.T."/>
            <person name="Hug L.A."/>
            <person name="Thomas B.C."/>
            <person name="Sharon I."/>
            <person name="Castelle C.J."/>
            <person name="Singh A."/>
            <person name="Wilkins M.J."/>
            <person name="Williams K.H."/>
            <person name="Banfield J.F."/>
        </authorList>
    </citation>
    <scope>NUCLEOTIDE SEQUENCE [LARGE SCALE GENOMIC DNA]</scope>
</reference>
<dbReference type="Gene3D" id="3.40.50.300">
    <property type="entry name" value="P-loop containing nucleotide triphosphate hydrolases"/>
    <property type="match status" value="2"/>
</dbReference>
<keyword evidence="9" id="KW-0862">Zinc</keyword>
<evidence type="ECO:0000313" key="21">
    <source>
        <dbReference type="Proteomes" id="UP000034293"/>
    </source>
</evidence>
<dbReference type="GO" id="GO:0031522">
    <property type="term" value="C:cell envelope Sec protein transport complex"/>
    <property type="evidence" value="ECO:0007669"/>
    <property type="project" value="TreeGrafter"/>
</dbReference>
<dbReference type="InterPro" id="IPR036266">
    <property type="entry name" value="SecA_Wing/Scaffold_sf"/>
</dbReference>
<dbReference type="GO" id="GO:0046872">
    <property type="term" value="F:metal ion binding"/>
    <property type="evidence" value="ECO:0007669"/>
    <property type="project" value="UniProtKB-KW"/>
</dbReference>
<dbReference type="NCBIfam" id="TIGR00963">
    <property type="entry name" value="secA"/>
    <property type="match status" value="1"/>
</dbReference>
<dbReference type="AlphaFoldDB" id="A0A0G0UY61"/>
<feature type="domain" description="Helicase C-terminal" evidence="18">
    <location>
        <begin position="430"/>
        <end position="610"/>
    </location>
</feature>
<evidence type="ECO:0000256" key="14">
    <source>
        <dbReference type="ARBA" id="ARBA00023136"/>
    </source>
</evidence>
<comment type="subunit">
    <text evidence="15">Monomer and homodimer. Part of the essential Sec protein translocation apparatus which comprises SecA, SecYEG and auxiliary proteins SecDF. Other proteins may also be involved.</text>
</comment>
<dbReference type="HAMAP" id="MF_01382">
    <property type="entry name" value="SecA"/>
    <property type="match status" value="1"/>
</dbReference>
<comment type="catalytic activity">
    <reaction evidence="15">
        <text>ATP + H2O + cellular proteinSide 1 = ADP + phosphate + cellular proteinSide 2.</text>
        <dbReference type="EC" id="7.4.2.8"/>
    </reaction>
</comment>
<feature type="domain" description="Helicase ATP-binding" evidence="17">
    <location>
        <begin position="79"/>
        <end position="259"/>
    </location>
</feature>
<accession>A0A0G0UY61</accession>
<dbReference type="PANTHER" id="PTHR30612">
    <property type="entry name" value="SECA INNER MEMBRANE COMPONENT OF SEC PROTEIN SECRETION SYSTEM"/>
    <property type="match status" value="1"/>
</dbReference>
<dbReference type="PROSITE" id="PS51192">
    <property type="entry name" value="HELICASE_ATP_BIND_1"/>
    <property type="match status" value="1"/>
</dbReference>
<dbReference type="Pfam" id="PF02810">
    <property type="entry name" value="SEC-C"/>
    <property type="match status" value="1"/>
</dbReference>
<dbReference type="GO" id="GO:0043952">
    <property type="term" value="P:protein transport by the Sec complex"/>
    <property type="evidence" value="ECO:0007669"/>
    <property type="project" value="UniProtKB-ARBA"/>
</dbReference>
<feature type="binding site" evidence="15">
    <location>
        <position position="77"/>
    </location>
    <ligand>
        <name>ATP</name>
        <dbReference type="ChEBI" id="CHEBI:30616"/>
    </ligand>
</feature>
<evidence type="ECO:0000256" key="16">
    <source>
        <dbReference type="RuleBase" id="RU003874"/>
    </source>
</evidence>
<dbReference type="InterPro" id="IPR020937">
    <property type="entry name" value="SecA_CS"/>
</dbReference>
<comment type="caution">
    <text evidence="20">The sequence shown here is derived from an EMBL/GenBank/DDBJ whole genome shotgun (WGS) entry which is preliminary data.</text>
</comment>
<dbReference type="PROSITE" id="PS51196">
    <property type="entry name" value="SECA_MOTOR_DEAD"/>
    <property type="match status" value="1"/>
</dbReference>
<feature type="binding site" evidence="15">
    <location>
        <position position="505"/>
    </location>
    <ligand>
        <name>ATP</name>
        <dbReference type="ChEBI" id="CHEBI:30616"/>
    </ligand>
</feature>
<dbReference type="PROSITE" id="PS51194">
    <property type="entry name" value="HELICASE_CTER"/>
    <property type="match status" value="1"/>
</dbReference>
<dbReference type="GO" id="GO:0005829">
    <property type="term" value="C:cytosol"/>
    <property type="evidence" value="ECO:0007669"/>
    <property type="project" value="TreeGrafter"/>
</dbReference>
<dbReference type="PATRIC" id="fig|1618553.3.peg.59"/>
<evidence type="ECO:0000256" key="15">
    <source>
        <dbReference type="HAMAP-Rule" id="MF_01382"/>
    </source>
</evidence>
<evidence type="ECO:0000256" key="1">
    <source>
        <dbReference type="ARBA" id="ARBA00001947"/>
    </source>
</evidence>
<feature type="domain" description="SecA family profile" evidence="19">
    <location>
        <begin position="1"/>
        <end position="611"/>
    </location>
</feature>
<keyword evidence="12 15" id="KW-1278">Translocase</keyword>
<evidence type="ECO:0000313" key="20">
    <source>
        <dbReference type="EMBL" id="KKR64645.1"/>
    </source>
</evidence>
<dbReference type="FunFam" id="3.40.50.300:FF:000113">
    <property type="entry name" value="Preprotein translocase subunit SecA"/>
    <property type="match status" value="1"/>
</dbReference>
<dbReference type="GO" id="GO:0006605">
    <property type="term" value="P:protein targeting"/>
    <property type="evidence" value="ECO:0007669"/>
    <property type="project" value="UniProtKB-UniRule"/>
</dbReference>
<dbReference type="InterPro" id="IPR000185">
    <property type="entry name" value="SecA"/>
</dbReference>
<feature type="binding site" evidence="15">
    <location>
        <begin position="95"/>
        <end position="99"/>
    </location>
    <ligand>
        <name>ATP</name>
        <dbReference type="ChEBI" id="CHEBI:30616"/>
    </ligand>
</feature>
<dbReference type="InterPro" id="IPR027417">
    <property type="entry name" value="P-loop_NTPase"/>
</dbReference>
<keyword evidence="6 15" id="KW-0963">Cytoplasm</keyword>
<dbReference type="GO" id="GO:0005524">
    <property type="term" value="F:ATP binding"/>
    <property type="evidence" value="ECO:0007669"/>
    <property type="project" value="UniProtKB-UniRule"/>
</dbReference>
<keyword evidence="7" id="KW-0479">Metal-binding</keyword>
<dbReference type="PRINTS" id="PR00906">
    <property type="entry name" value="SECA"/>
</dbReference>
<evidence type="ECO:0000256" key="12">
    <source>
        <dbReference type="ARBA" id="ARBA00022967"/>
    </source>
</evidence>
<keyword evidence="11 15" id="KW-0653">Protein transport</keyword>
<evidence type="ECO:0000256" key="13">
    <source>
        <dbReference type="ARBA" id="ARBA00023010"/>
    </source>
</evidence>
<keyword evidence="5 15" id="KW-1003">Cell membrane</keyword>
<dbReference type="CDD" id="cd17928">
    <property type="entry name" value="DEXDc_SecA"/>
    <property type="match status" value="1"/>
</dbReference>
<dbReference type="Pfam" id="PF07517">
    <property type="entry name" value="SecA_DEAD"/>
    <property type="match status" value="1"/>
</dbReference>
<dbReference type="SMART" id="SM00957">
    <property type="entry name" value="SecA_DEAD"/>
    <property type="match status" value="1"/>
</dbReference>
<proteinExistence type="inferred from homology"/>
<evidence type="ECO:0000256" key="4">
    <source>
        <dbReference type="ARBA" id="ARBA00022448"/>
    </source>
</evidence>
<dbReference type="GO" id="GO:0017038">
    <property type="term" value="P:protein import"/>
    <property type="evidence" value="ECO:0007669"/>
    <property type="project" value="InterPro"/>
</dbReference>
<comment type="similarity">
    <text evidence="3 15 16">Belongs to the SecA family.</text>
</comment>
<dbReference type="NCBIfam" id="NF009538">
    <property type="entry name" value="PRK12904.1"/>
    <property type="match status" value="1"/>
</dbReference>
<evidence type="ECO:0000256" key="7">
    <source>
        <dbReference type="ARBA" id="ARBA00022723"/>
    </source>
</evidence>
<dbReference type="EMBL" id="LBZA01000004">
    <property type="protein sequence ID" value="KKR64645.1"/>
    <property type="molecule type" value="Genomic_DNA"/>
</dbReference>
<dbReference type="SUPFAM" id="SSF81767">
    <property type="entry name" value="Pre-protein crosslinking domain of SecA"/>
    <property type="match status" value="1"/>
</dbReference>
<dbReference type="GO" id="GO:0008564">
    <property type="term" value="F:protein-exporting ATPase activity"/>
    <property type="evidence" value="ECO:0007669"/>
    <property type="project" value="UniProtKB-EC"/>
</dbReference>
<dbReference type="EC" id="7.4.2.8" evidence="15"/>
<dbReference type="Gene3D" id="1.10.3060.10">
    <property type="entry name" value="Helical scaffold and wing domains of SecA"/>
    <property type="match status" value="1"/>
</dbReference>
<dbReference type="SUPFAM" id="SSF81886">
    <property type="entry name" value="Helical scaffold and wing domains of SecA"/>
    <property type="match status" value="1"/>
</dbReference>
<name>A0A0G0UY61_9BACT</name>
<dbReference type="Pfam" id="PF21090">
    <property type="entry name" value="P-loop_SecA"/>
    <property type="match status" value="1"/>
</dbReference>
<dbReference type="Proteomes" id="UP000034293">
    <property type="component" value="Unassembled WGS sequence"/>
</dbReference>
<keyword evidence="4 15" id="KW-0813">Transport</keyword>
<dbReference type="GO" id="GO:0065002">
    <property type="term" value="P:intracellular protein transmembrane transport"/>
    <property type="evidence" value="ECO:0007669"/>
    <property type="project" value="UniProtKB-UniRule"/>
</dbReference>
<dbReference type="Pfam" id="PF07516">
    <property type="entry name" value="SecA_SW"/>
    <property type="match status" value="1"/>
</dbReference>
<dbReference type="InterPro" id="IPR001650">
    <property type="entry name" value="Helicase_C-like"/>
</dbReference>
<dbReference type="InterPro" id="IPR011130">
    <property type="entry name" value="SecA_preprotein_X-link_dom"/>
</dbReference>
<dbReference type="FunFam" id="3.90.1440.10:FF:000003">
    <property type="entry name" value="Preprotein translocase SecA subunit"/>
    <property type="match status" value="1"/>
</dbReference>
<keyword evidence="13 15" id="KW-0811">Translocation</keyword>
<evidence type="ECO:0000259" key="19">
    <source>
        <dbReference type="PROSITE" id="PS51196"/>
    </source>
</evidence>
<organism evidence="20 21">
    <name type="scientific">Candidatus Woesebacteria bacterium GW2011_GWA1_40_43</name>
    <dbReference type="NCBI Taxonomy" id="1618553"/>
    <lineage>
        <taxon>Bacteria</taxon>
        <taxon>Candidatus Woeseibacteriota</taxon>
    </lineage>
</organism>
<comment type="cofactor">
    <cofactor evidence="1">
        <name>Zn(2+)</name>
        <dbReference type="ChEBI" id="CHEBI:29105"/>
    </cofactor>
</comment>
<dbReference type="GO" id="GO:0005886">
    <property type="term" value="C:plasma membrane"/>
    <property type="evidence" value="ECO:0007669"/>
    <property type="project" value="UniProtKB-SubCell"/>
</dbReference>
<comment type="subcellular location">
    <subcellularLocation>
        <location evidence="15">Cell membrane</location>
        <topology evidence="15">Peripheral membrane protein</topology>
        <orientation evidence="15">Cytoplasmic side</orientation>
    </subcellularLocation>
    <subcellularLocation>
        <location evidence="15">Cytoplasm</location>
    </subcellularLocation>
    <subcellularLocation>
        <location evidence="2">Membrane</location>
        <topology evidence="2">Peripheral membrane protein</topology>
    </subcellularLocation>
    <text evidence="15">Distribution is 50-50.</text>
</comment>
<dbReference type="InterPro" id="IPR004027">
    <property type="entry name" value="SEC_C_motif"/>
</dbReference>
<gene>
    <name evidence="15" type="primary">secA</name>
    <name evidence="20" type="ORF">UU02_C0004G0007</name>
</gene>
<dbReference type="PANTHER" id="PTHR30612:SF0">
    <property type="entry name" value="CHLOROPLAST PROTEIN-TRANSPORTING ATPASE"/>
    <property type="match status" value="1"/>
</dbReference>
<keyword evidence="14 15" id="KW-0472">Membrane</keyword>
<evidence type="ECO:0000256" key="2">
    <source>
        <dbReference type="ARBA" id="ARBA00004170"/>
    </source>
</evidence>
<keyword evidence="10 15" id="KW-0067">ATP-binding</keyword>
<dbReference type="InterPro" id="IPR036670">
    <property type="entry name" value="SecA_X-link_sf"/>
</dbReference>
<dbReference type="InterPro" id="IPR011115">
    <property type="entry name" value="SecA_DEAD"/>
</dbReference>
<evidence type="ECO:0000256" key="5">
    <source>
        <dbReference type="ARBA" id="ARBA00022475"/>
    </source>
</evidence>
<evidence type="ECO:0000256" key="9">
    <source>
        <dbReference type="ARBA" id="ARBA00022833"/>
    </source>
</evidence>
<dbReference type="InterPro" id="IPR014001">
    <property type="entry name" value="Helicase_ATP-bd"/>
</dbReference>
<dbReference type="Gene3D" id="3.10.450.50">
    <property type="match status" value="1"/>
</dbReference>
<keyword evidence="8 15" id="KW-0547">Nucleotide-binding</keyword>
<dbReference type="SUPFAM" id="SSF52540">
    <property type="entry name" value="P-loop containing nucleoside triphosphate hydrolases"/>
    <property type="match status" value="2"/>
</dbReference>
<evidence type="ECO:0000256" key="11">
    <source>
        <dbReference type="ARBA" id="ARBA00022927"/>
    </source>
</evidence>
<dbReference type="PROSITE" id="PS01312">
    <property type="entry name" value="SECA"/>
    <property type="match status" value="1"/>
</dbReference>
<dbReference type="Pfam" id="PF01043">
    <property type="entry name" value="SecA_PP_bind"/>
    <property type="match status" value="1"/>
</dbReference>
<dbReference type="CDD" id="cd18803">
    <property type="entry name" value="SF2_C_secA"/>
    <property type="match status" value="1"/>
</dbReference>
<evidence type="ECO:0000256" key="8">
    <source>
        <dbReference type="ARBA" id="ARBA00022741"/>
    </source>
</evidence>
<evidence type="ECO:0000259" key="18">
    <source>
        <dbReference type="PROSITE" id="PS51194"/>
    </source>
</evidence>
<sequence>MFVQNSFNDRIKKIVDQINSFEPKVKKLKDEEFAKKTEEFKKRLEKGESLNDLLPEAYALVREASYRVLGMRHYDVQLVAGVALFEGKVAEQKTGEGKTLSAVPALYLHALTGRGAHLVTVNDYLARRDAGWNAPVFHLLGMSVGSIIQETKSFVYDPDFTDSTHGDERLAHLKPSERKAAYACDILYGTNNEFGFDYLRDNMVSSLPEMVQRGHYFAIVDEVDSILIDEARTPLIISAPDTEPTKKYYEFASMVGKLNPDTDYKIDEKAKSATLTETGITRVEKILGIDNLYEKDFESIHHIENALRAKTLYLKDKDYVIKEDQVVIVDEFTGRLMVGRRWSDGLHQAVEAKEEVPIQQESKTLATISFQNYFRMYEHLSGMTGTASTEAEEFRKIYKLDVIAIPTHRPMVRRDLPDVIYKTLRGKYGALVDEIGECYKKGQPVLVGTTSIEKNEIISEYLKRKKIPHNVLNAKNHEKEAEIISGAGKPGAVTVATNMAGRGVDIVLGGAAPDRVSGMNDEKYKSSVAYKKWSEIHEKVLKAGGLHVIGTERHEARRVDNQLRGRSGRQGDPGSSRFYLSMEDDLLRIFGGEQIGGIMDRLNLPEDQPIENALINRAIEQAQVKVEGFHFDIRKRLVEFDDVANQQREIVYKLRRRILDSKDVKKEIQEKLTGQLKNLVAMGKSEIDEKFDSERLAVGLAEVIPFDDASLKRIKSQIGDFGSQDEIQEFMEKVLSDVYEKREKDLTLDVMREVEKFAYLGSIDHLWMDHIDHIDDLREGVTLRAYGQRDPLVEFKNEAYNLFENLVGKIDSELSHRIFRIGVAAPQHEIPLNLARENLDTSDTTGLVGDAAATAREGVPAFSSSSANGQVLKKLGRNDPCWCKSGKKWKRCHMNSDLGRK</sequence>
<dbReference type="InterPro" id="IPR011116">
    <property type="entry name" value="SecA_Wing/Scaffold"/>
</dbReference>